<accession>A0AA85J208</accession>
<evidence type="ECO:0000256" key="2">
    <source>
        <dbReference type="ARBA" id="ARBA00022737"/>
    </source>
</evidence>
<keyword evidence="2" id="KW-0677">Repeat</keyword>
<dbReference type="AlphaFoldDB" id="A0AA85J208"/>
<dbReference type="SUPFAM" id="SSF52058">
    <property type="entry name" value="L domain-like"/>
    <property type="match status" value="1"/>
</dbReference>
<dbReference type="PANTHER" id="PTHR45752:SF153">
    <property type="entry name" value="LEUCINE-RICH REPEAT PROTEIN 1"/>
    <property type="match status" value="1"/>
</dbReference>
<dbReference type="InterPro" id="IPR003591">
    <property type="entry name" value="Leu-rich_rpt_typical-subtyp"/>
</dbReference>
<evidence type="ECO:0008006" key="5">
    <source>
        <dbReference type="Google" id="ProtNLM"/>
    </source>
</evidence>
<dbReference type="InterPro" id="IPR001611">
    <property type="entry name" value="Leu-rich_rpt"/>
</dbReference>
<sequence length="353" mass="40452">MNGINVSILRAITTRQKRLTIRNKQLRHLTNSVGFLDWLVVLDLRSNNLSTLPILLPRNLEVINLGNNVFTDIPEAVYELTLLKSISIYNNRLQSIPSLLFEKLVHLEYMNFNHNAIEMLCDSISNLVSLKYLSMSHNALKALPDSIVSNADSHLEYLNLGYNQILILPFNIHRLQRMKTLILHKNFLSRLPETFGLLESLEILDLAGNNLQLLPSSFVQLKLKECYIEANPFTRNDLFTSIYREDPMTLKEIALRKLSSLRIIRIGESNPWLESIIGVKTWRSAGFCALCKQPFITFWLEGVHFVNLIELMKCKNLLLLGKKGSEILYPLRNVFCSYQCLKATDNCYGLAIA</sequence>
<evidence type="ECO:0000256" key="1">
    <source>
        <dbReference type="ARBA" id="ARBA00022614"/>
    </source>
</evidence>
<dbReference type="Proteomes" id="UP000050795">
    <property type="component" value="Unassembled WGS sequence"/>
</dbReference>
<dbReference type="PANTHER" id="PTHR45752">
    <property type="entry name" value="LEUCINE-RICH REPEAT-CONTAINING"/>
    <property type="match status" value="1"/>
</dbReference>
<evidence type="ECO:0000313" key="3">
    <source>
        <dbReference type="Proteomes" id="UP000050795"/>
    </source>
</evidence>
<dbReference type="InterPro" id="IPR050715">
    <property type="entry name" value="LRR-SigEffector_domain"/>
</dbReference>
<dbReference type="Gene3D" id="3.80.10.10">
    <property type="entry name" value="Ribonuclease Inhibitor"/>
    <property type="match status" value="2"/>
</dbReference>
<organism evidence="3 4">
    <name type="scientific">Trichobilharzia regenti</name>
    <name type="common">Nasal bird schistosome</name>
    <dbReference type="NCBI Taxonomy" id="157069"/>
    <lineage>
        <taxon>Eukaryota</taxon>
        <taxon>Metazoa</taxon>
        <taxon>Spiralia</taxon>
        <taxon>Lophotrochozoa</taxon>
        <taxon>Platyhelminthes</taxon>
        <taxon>Trematoda</taxon>
        <taxon>Digenea</taxon>
        <taxon>Strigeidida</taxon>
        <taxon>Schistosomatoidea</taxon>
        <taxon>Schistosomatidae</taxon>
        <taxon>Trichobilharzia</taxon>
    </lineage>
</organism>
<name>A0AA85J208_TRIRE</name>
<dbReference type="SMART" id="SM00369">
    <property type="entry name" value="LRR_TYP"/>
    <property type="match status" value="6"/>
</dbReference>
<dbReference type="SMART" id="SM00364">
    <property type="entry name" value="LRR_BAC"/>
    <property type="match status" value="7"/>
</dbReference>
<protein>
    <recommendedName>
        <fullName evidence="5">Leucine-rich repeat-containing protein 69</fullName>
    </recommendedName>
</protein>
<keyword evidence="1" id="KW-0433">Leucine-rich repeat</keyword>
<dbReference type="Pfam" id="PF13855">
    <property type="entry name" value="LRR_8"/>
    <property type="match status" value="1"/>
</dbReference>
<keyword evidence="3" id="KW-1185">Reference proteome</keyword>
<reference evidence="3" key="1">
    <citation type="submission" date="2022-06" db="EMBL/GenBank/DDBJ databases">
        <authorList>
            <person name="Berger JAMES D."/>
            <person name="Berger JAMES D."/>
        </authorList>
    </citation>
    <scope>NUCLEOTIDE SEQUENCE [LARGE SCALE GENOMIC DNA]</scope>
</reference>
<reference evidence="4" key="2">
    <citation type="submission" date="2023-11" db="UniProtKB">
        <authorList>
            <consortium name="WormBaseParasite"/>
        </authorList>
    </citation>
    <scope>IDENTIFICATION</scope>
</reference>
<dbReference type="Pfam" id="PF00560">
    <property type="entry name" value="LRR_1"/>
    <property type="match status" value="1"/>
</dbReference>
<dbReference type="Pfam" id="PF13516">
    <property type="entry name" value="LRR_6"/>
    <property type="match status" value="1"/>
</dbReference>
<proteinExistence type="predicted"/>
<dbReference type="WBParaSite" id="TREG1_1230.1">
    <property type="protein sequence ID" value="TREG1_1230.1"/>
    <property type="gene ID" value="TREG1_1230"/>
</dbReference>
<evidence type="ECO:0000313" key="4">
    <source>
        <dbReference type="WBParaSite" id="TREG1_1230.1"/>
    </source>
</evidence>
<dbReference type="InterPro" id="IPR032675">
    <property type="entry name" value="LRR_dom_sf"/>
</dbReference>